<name>A0AAJ6P6V0_9GAMM</name>
<reference evidence="1" key="1">
    <citation type="journal article" date="2022" name="Front Environ Sci">
        <title>Complete genome sequence analysis of a novel alkane-degrading bacterial strain, Acinetobacter vivianii KJ-1, and its diesel degradation ability.</title>
        <authorList>
            <person name="Zhang Y."/>
            <person name="Song F."/>
            <person name="Wang J."/>
            <person name="Zhao Q."/>
            <person name="Zheng L."/>
            <person name="Wang Z."/>
            <person name="Zhang X."/>
            <person name="Gao Y."/>
            <person name="Chen G."/>
            <person name="Huang Y."/>
        </authorList>
    </citation>
    <scope>NUCLEOTIDE SEQUENCE</scope>
    <source>
        <strain evidence="1">KJ-1</strain>
    </source>
</reference>
<dbReference type="PANTHER" id="PTHR33221:SF13">
    <property type="entry name" value="TRANSCRIPTIONAL REGULATOR-RELATED"/>
    <property type="match status" value="1"/>
</dbReference>
<dbReference type="RefSeq" id="WP_272656072.1">
    <property type="nucleotide sequence ID" value="NZ_CP085083.1"/>
</dbReference>
<accession>A0AAJ6P6V0</accession>
<dbReference type="InterPro" id="IPR030489">
    <property type="entry name" value="TR_Rrf2-type_CS"/>
</dbReference>
<dbReference type="AlphaFoldDB" id="A0AAJ6P6V0"/>
<evidence type="ECO:0000313" key="2">
    <source>
        <dbReference type="Proteomes" id="UP001199528"/>
    </source>
</evidence>
<dbReference type="PANTHER" id="PTHR33221">
    <property type="entry name" value="WINGED HELIX-TURN-HELIX TRANSCRIPTIONAL REGULATOR, RRF2 FAMILY"/>
    <property type="match status" value="1"/>
</dbReference>
<dbReference type="NCBIfam" id="TIGR00738">
    <property type="entry name" value="rrf2_super"/>
    <property type="match status" value="1"/>
</dbReference>
<protein>
    <submittedName>
        <fullName evidence="1">Rrf2 family transcriptional regulator</fullName>
    </submittedName>
</protein>
<proteinExistence type="predicted"/>
<sequence>MAYITSSVEYAIHCLLFLVNNEDKPLSSKDLAELQGVSPSFMAKIFPKLEKAGLVVAQEGVRGGYLLAQSAHDISFLDIVNAIEGEKPLFECQEVRGKCAVFNNAPPDWATSGVCAVHAVMLQAEKAMRDALGAHTLGDITDRFGRYAPDVFFSDVNGWINERIEGRTAKMRKSRISRDTPPD</sequence>
<dbReference type="Pfam" id="PF02082">
    <property type="entry name" value="Rrf2"/>
    <property type="match status" value="1"/>
</dbReference>
<dbReference type="InterPro" id="IPR036390">
    <property type="entry name" value="WH_DNA-bd_sf"/>
</dbReference>
<gene>
    <name evidence="1" type="ORF">LF296_08695</name>
</gene>
<organism evidence="1 2">
    <name type="scientific">Acinetobacter vivianii</name>
    <dbReference type="NCBI Taxonomy" id="1776742"/>
    <lineage>
        <taxon>Bacteria</taxon>
        <taxon>Pseudomonadati</taxon>
        <taxon>Pseudomonadota</taxon>
        <taxon>Gammaproteobacteria</taxon>
        <taxon>Moraxellales</taxon>
        <taxon>Moraxellaceae</taxon>
        <taxon>Acinetobacter</taxon>
    </lineage>
</organism>
<dbReference type="PROSITE" id="PS51197">
    <property type="entry name" value="HTH_RRF2_2"/>
    <property type="match status" value="1"/>
</dbReference>
<dbReference type="GO" id="GO:0005829">
    <property type="term" value="C:cytosol"/>
    <property type="evidence" value="ECO:0007669"/>
    <property type="project" value="TreeGrafter"/>
</dbReference>
<dbReference type="PROSITE" id="PS01332">
    <property type="entry name" value="HTH_RRF2_1"/>
    <property type="match status" value="1"/>
</dbReference>
<reference evidence="1" key="2">
    <citation type="submission" date="2023-02" db="EMBL/GenBank/DDBJ databases">
        <authorList>
            <person name="Huang Y."/>
            <person name="Zhang Y."/>
            <person name="Zhang T."/>
            <person name="Wang J."/>
        </authorList>
    </citation>
    <scope>NUCLEOTIDE SEQUENCE</scope>
    <source>
        <strain evidence="1">KJ-1</strain>
    </source>
</reference>
<dbReference type="EMBL" id="CP085083">
    <property type="protein sequence ID" value="WDZ52840.1"/>
    <property type="molecule type" value="Genomic_DNA"/>
</dbReference>
<dbReference type="InterPro" id="IPR000944">
    <property type="entry name" value="Tscrpt_reg_Rrf2"/>
</dbReference>
<dbReference type="SUPFAM" id="SSF46785">
    <property type="entry name" value="Winged helix' DNA-binding domain"/>
    <property type="match status" value="1"/>
</dbReference>
<dbReference type="Proteomes" id="UP001199528">
    <property type="component" value="Chromosome"/>
</dbReference>
<dbReference type="InterPro" id="IPR036388">
    <property type="entry name" value="WH-like_DNA-bd_sf"/>
</dbReference>
<dbReference type="GO" id="GO:0003700">
    <property type="term" value="F:DNA-binding transcription factor activity"/>
    <property type="evidence" value="ECO:0007669"/>
    <property type="project" value="TreeGrafter"/>
</dbReference>
<evidence type="ECO:0000313" key="1">
    <source>
        <dbReference type="EMBL" id="WDZ52840.1"/>
    </source>
</evidence>
<dbReference type="Gene3D" id="1.10.10.10">
    <property type="entry name" value="Winged helix-like DNA-binding domain superfamily/Winged helix DNA-binding domain"/>
    <property type="match status" value="1"/>
</dbReference>
<dbReference type="KEGG" id="aviv:LF296_08695"/>